<evidence type="ECO:0000313" key="11">
    <source>
        <dbReference type="Proteomes" id="UP000032679"/>
    </source>
</evidence>
<comment type="caution">
    <text evidence="10">The sequence shown here is derived from an EMBL/GenBank/DDBJ whole genome shotgun (WGS) entry which is preliminary data.</text>
</comment>
<dbReference type="GO" id="GO:0022857">
    <property type="term" value="F:transmembrane transporter activity"/>
    <property type="evidence" value="ECO:0007669"/>
    <property type="project" value="InterPro"/>
</dbReference>
<keyword evidence="6 9" id="KW-1133">Transmembrane helix</keyword>
<name>A0A0D6MHK9_9PROT</name>
<feature type="transmembrane region" description="Helical" evidence="9">
    <location>
        <begin position="322"/>
        <end position="340"/>
    </location>
</feature>
<keyword evidence="4" id="KW-0997">Cell inner membrane</keyword>
<feature type="compositionally biased region" description="Polar residues" evidence="8">
    <location>
        <begin position="1"/>
        <end position="10"/>
    </location>
</feature>
<dbReference type="Pfam" id="PF02653">
    <property type="entry name" value="BPD_transp_2"/>
    <property type="match status" value="1"/>
</dbReference>
<dbReference type="EMBL" id="BALE01000005">
    <property type="protein sequence ID" value="GAN53134.1"/>
    <property type="molecule type" value="Genomic_DNA"/>
</dbReference>
<feature type="transmembrane region" description="Helical" evidence="9">
    <location>
        <begin position="275"/>
        <end position="292"/>
    </location>
</feature>
<feature type="region of interest" description="Disordered" evidence="8">
    <location>
        <begin position="1"/>
        <end position="27"/>
    </location>
</feature>
<keyword evidence="2" id="KW-0813">Transport</keyword>
<evidence type="ECO:0000313" key="10">
    <source>
        <dbReference type="EMBL" id="GAN53134.1"/>
    </source>
</evidence>
<feature type="transmembrane region" description="Helical" evidence="9">
    <location>
        <begin position="243"/>
        <end position="263"/>
    </location>
</feature>
<feature type="transmembrane region" description="Helical" evidence="9">
    <location>
        <begin position="297"/>
        <end position="316"/>
    </location>
</feature>
<evidence type="ECO:0000256" key="7">
    <source>
        <dbReference type="ARBA" id="ARBA00023136"/>
    </source>
</evidence>
<evidence type="ECO:0000256" key="4">
    <source>
        <dbReference type="ARBA" id="ARBA00022519"/>
    </source>
</evidence>
<keyword evidence="5 9" id="KW-0812">Transmembrane</keyword>
<protein>
    <submittedName>
        <fullName evidence="10">Monosaccharide-transporting ATPase</fullName>
    </submittedName>
</protein>
<evidence type="ECO:0000256" key="8">
    <source>
        <dbReference type="SAM" id="MobiDB-lite"/>
    </source>
</evidence>
<dbReference type="PANTHER" id="PTHR32196:SF21">
    <property type="entry name" value="ABC TRANSPORTER PERMEASE PROTEIN YPHD-RELATED"/>
    <property type="match status" value="1"/>
</dbReference>
<accession>A0A0D6MHK9</accession>
<feature type="transmembrane region" description="Helical" evidence="9">
    <location>
        <begin position="198"/>
        <end position="222"/>
    </location>
</feature>
<dbReference type="GO" id="GO:0005886">
    <property type="term" value="C:plasma membrane"/>
    <property type="evidence" value="ECO:0007669"/>
    <property type="project" value="UniProtKB-SubCell"/>
</dbReference>
<dbReference type="STRING" id="1231623.Tasa_005_049"/>
<reference evidence="10 11" key="1">
    <citation type="submission" date="2012-10" db="EMBL/GenBank/DDBJ databases">
        <title>Genome sequencing of Tanticharoenia sakaeratensis NBRC 103193.</title>
        <authorList>
            <person name="Azuma Y."/>
            <person name="Hadano H."/>
            <person name="Hirakawa H."/>
            <person name="Matsushita K."/>
        </authorList>
    </citation>
    <scope>NUCLEOTIDE SEQUENCE [LARGE SCALE GENOMIC DNA]</scope>
    <source>
        <strain evidence="10 11">NBRC 103193</strain>
    </source>
</reference>
<evidence type="ECO:0000256" key="3">
    <source>
        <dbReference type="ARBA" id="ARBA00022475"/>
    </source>
</evidence>
<dbReference type="AlphaFoldDB" id="A0A0D6MHK9"/>
<feature type="transmembrane region" description="Helical" evidence="9">
    <location>
        <begin position="42"/>
        <end position="59"/>
    </location>
</feature>
<dbReference type="CDD" id="cd06579">
    <property type="entry name" value="TM_PBP1_transp_AraH_like"/>
    <property type="match status" value="1"/>
</dbReference>
<dbReference type="RefSeq" id="WP_241767593.1">
    <property type="nucleotide sequence ID" value="NZ_BALE01000005.1"/>
</dbReference>
<proteinExistence type="predicted"/>
<keyword evidence="11" id="KW-1185">Reference proteome</keyword>
<dbReference type="PANTHER" id="PTHR32196">
    <property type="entry name" value="ABC TRANSPORTER PERMEASE PROTEIN YPHD-RELATED-RELATED"/>
    <property type="match status" value="1"/>
</dbReference>
<dbReference type="InterPro" id="IPR001851">
    <property type="entry name" value="ABC_transp_permease"/>
</dbReference>
<evidence type="ECO:0000256" key="6">
    <source>
        <dbReference type="ARBA" id="ARBA00022989"/>
    </source>
</evidence>
<evidence type="ECO:0000256" key="5">
    <source>
        <dbReference type="ARBA" id="ARBA00022692"/>
    </source>
</evidence>
<sequence>MTSTPLQTSHPADLTPPPSGASTPQSSSGIRRFLASAERRRVLYAFAAAIALFAIGEIVRPGFGSFAGIRAVLVVASFVGLVAAGQFFVILIGGIDLSVPWVLNAAAILVVTSSLGRNAWAVPAGLLTLAMGTMIGALNGVGVGVAVLGVPAVVMTLAMNGILEGLTGGLTCSSCAAYAPPVIQAAVHHPFFGIPAVLFFWAIVIAVVSVVLSLTTFGRATYAIGSNPRASFLAGLPVRAITIGLYALSGFFSALAGITLVGFGGQAALGMGDPYLFQSIAAVVIGGVYILGGRGHYIGVVAGSISLVALVSVLMAVDMPEYGRNIIYGVVILVLLLLYGREAPEA</sequence>
<dbReference type="Proteomes" id="UP000032679">
    <property type="component" value="Unassembled WGS sequence"/>
</dbReference>
<feature type="transmembrane region" description="Helical" evidence="9">
    <location>
        <begin position="71"/>
        <end position="95"/>
    </location>
</feature>
<evidence type="ECO:0000256" key="9">
    <source>
        <dbReference type="SAM" id="Phobius"/>
    </source>
</evidence>
<keyword evidence="7 9" id="KW-0472">Membrane</keyword>
<organism evidence="10 11">
    <name type="scientific">Tanticharoenia sakaeratensis NBRC 103193</name>
    <dbReference type="NCBI Taxonomy" id="1231623"/>
    <lineage>
        <taxon>Bacteria</taxon>
        <taxon>Pseudomonadati</taxon>
        <taxon>Pseudomonadota</taxon>
        <taxon>Alphaproteobacteria</taxon>
        <taxon>Acetobacterales</taxon>
        <taxon>Acetobacteraceae</taxon>
        <taxon>Tanticharoenia</taxon>
    </lineage>
</organism>
<gene>
    <name evidence="10" type="ORF">Tasa_005_049</name>
</gene>
<evidence type="ECO:0000256" key="2">
    <source>
        <dbReference type="ARBA" id="ARBA00022448"/>
    </source>
</evidence>
<evidence type="ECO:0000256" key="1">
    <source>
        <dbReference type="ARBA" id="ARBA00004651"/>
    </source>
</evidence>
<feature type="transmembrane region" description="Helical" evidence="9">
    <location>
        <begin position="127"/>
        <end position="154"/>
    </location>
</feature>
<feature type="transmembrane region" description="Helical" evidence="9">
    <location>
        <begin position="101"/>
        <end position="120"/>
    </location>
</feature>
<comment type="subcellular location">
    <subcellularLocation>
        <location evidence="1">Cell membrane</location>
        <topology evidence="1">Multi-pass membrane protein</topology>
    </subcellularLocation>
</comment>
<keyword evidence="3" id="KW-1003">Cell membrane</keyword>